<name>A0ABP0L323_9DINO</name>
<dbReference type="Gene3D" id="2.60.40.790">
    <property type="match status" value="1"/>
</dbReference>
<dbReference type="InterPro" id="IPR029000">
    <property type="entry name" value="Cyclophilin-like_dom_sf"/>
</dbReference>
<evidence type="ECO:0000313" key="2">
    <source>
        <dbReference type="Proteomes" id="UP001642464"/>
    </source>
</evidence>
<dbReference type="PRINTS" id="PR00153">
    <property type="entry name" value="CSAPPISMRASE"/>
</dbReference>
<reference evidence="1 2" key="1">
    <citation type="submission" date="2024-02" db="EMBL/GenBank/DDBJ databases">
        <authorList>
            <person name="Chen Y."/>
            <person name="Shah S."/>
            <person name="Dougan E. K."/>
            <person name="Thang M."/>
            <person name="Chan C."/>
        </authorList>
    </citation>
    <scope>NUCLEOTIDE SEQUENCE [LARGE SCALE GENOMIC DNA]</scope>
</reference>
<organism evidence="1 2">
    <name type="scientific">Durusdinium trenchii</name>
    <dbReference type="NCBI Taxonomy" id="1381693"/>
    <lineage>
        <taxon>Eukaryota</taxon>
        <taxon>Sar</taxon>
        <taxon>Alveolata</taxon>
        <taxon>Dinophyceae</taxon>
        <taxon>Suessiales</taxon>
        <taxon>Symbiodiniaceae</taxon>
        <taxon>Durusdinium</taxon>
    </lineage>
</organism>
<dbReference type="SUPFAM" id="SSF49764">
    <property type="entry name" value="HSP20-like chaperones"/>
    <property type="match status" value="1"/>
</dbReference>
<sequence length="412" mass="45775">MLPVSLGACPGVETFPVSRSAVRPLAPKRPTSFGLPSKAAAVRVACVASVLAVGAGRRRSRGRVQLHPFRRDLTLDGYPIHGNGYYWTLSKCTEAVIIYIPIADDVKKKDVIFDCREGTLKAGLVPEKGGLVINDKVLYEVDVSDSYFTLDDGEYGERCIVIWLEKRTREQNWYAYDRFEPVSERFLLEGEKKKAELKFEITQKCFFDVEIDEKKMGRIVFGLYGDIMPRTVENFKCLCTGEKGTSESTGEPLHYKGTRFHRVIPGFCIQGGQTFENEEGSGGESIYGPTFEDENLRMKFTNKGLIAMANGGPNTNGSQFFITTAKAEHLNFKSVGFGEVLDGYEVVQAIESLGTVDGEPEENAVIVDCGTMDFDPGEKERLRLRSVKGGIDLTLRNEMLERVRGAARKGVL</sequence>
<evidence type="ECO:0000313" key="1">
    <source>
        <dbReference type="EMBL" id="CAK9032604.1"/>
    </source>
</evidence>
<dbReference type="EMBL" id="CAXAMM010013947">
    <property type="protein sequence ID" value="CAK9032604.1"/>
    <property type="molecule type" value="Genomic_DNA"/>
</dbReference>
<comment type="caution">
    <text evidence="1">The sequence shown here is derived from an EMBL/GenBank/DDBJ whole genome shotgun (WGS) entry which is preliminary data.</text>
</comment>
<dbReference type="InterPro" id="IPR008978">
    <property type="entry name" value="HSP20-like_chaperone"/>
</dbReference>
<dbReference type="Proteomes" id="UP001642464">
    <property type="component" value="Unassembled WGS sequence"/>
</dbReference>
<dbReference type="Gene3D" id="2.40.100.10">
    <property type="entry name" value="Cyclophilin-like"/>
    <property type="match status" value="1"/>
</dbReference>
<dbReference type="InterPro" id="IPR002130">
    <property type="entry name" value="Cyclophilin-type_PPIase_dom"/>
</dbReference>
<dbReference type="PROSITE" id="PS51203">
    <property type="entry name" value="CS"/>
    <property type="match status" value="1"/>
</dbReference>
<dbReference type="SUPFAM" id="SSF50891">
    <property type="entry name" value="Cyclophilin-like"/>
    <property type="match status" value="1"/>
</dbReference>
<dbReference type="InterPro" id="IPR007052">
    <property type="entry name" value="CS_dom"/>
</dbReference>
<dbReference type="PANTHER" id="PTHR11071:SF561">
    <property type="entry name" value="PEPTIDYL-PROLYL CIS-TRANS ISOMERASE D-RELATED"/>
    <property type="match status" value="1"/>
</dbReference>
<keyword evidence="2" id="KW-1185">Reference proteome</keyword>
<keyword evidence="1" id="KW-0413">Isomerase</keyword>
<accession>A0ABP0L323</accession>
<dbReference type="PROSITE" id="PS50072">
    <property type="entry name" value="CSA_PPIASE_2"/>
    <property type="match status" value="1"/>
</dbReference>
<dbReference type="PANTHER" id="PTHR11071">
    <property type="entry name" value="PEPTIDYL-PROLYL CIS-TRANS ISOMERASE"/>
    <property type="match status" value="1"/>
</dbReference>
<gene>
    <name evidence="1" type="ORF">SCF082_LOCUS20144</name>
</gene>
<dbReference type="Pfam" id="PF00160">
    <property type="entry name" value="Pro_isomerase"/>
    <property type="match status" value="1"/>
</dbReference>
<dbReference type="GO" id="GO:0016853">
    <property type="term" value="F:isomerase activity"/>
    <property type="evidence" value="ECO:0007669"/>
    <property type="project" value="UniProtKB-KW"/>
</dbReference>
<dbReference type="Pfam" id="PF04969">
    <property type="entry name" value="CS"/>
    <property type="match status" value="1"/>
</dbReference>
<protein>
    <submittedName>
        <fullName evidence="1">Peptidyl-prolyl cis-trans isomerase B (PPIase B) (Cyclophilin B) (Rotamase B)</fullName>
    </submittedName>
</protein>
<proteinExistence type="predicted"/>